<dbReference type="GO" id="GO:0016538">
    <property type="term" value="F:cyclin-dependent protein serine/threonine kinase regulator activity"/>
    <property type="evidence" value="ECO:0007669"/>
    <property type="project" value="InterPro"/>
</dbReference>
<dbReference type="SMART" id="SM00385">
    <property type="entry name" value="CYCLIN"/>
    <property type="match status" value="1"/>
</dbReference>
<dbReference type="InterPro" id="IPR043198">
    <property type="entry name" value="Cyclin/Ssn8"/>
</dbReference>
<dbReference type="AlphaFoldDB" id="C5MFA9"/>
<keyword evidence="5" id="KW-1185">Reference proteome</keyword>
<proteinExistence type="inferred from homology"/>
<dbReference type="PANTHER" id="PTHR10026">
    <property type="entry name" value="CYCLIN"/>
    <property type="match status" value="1"/>
</dbReference>
<feature type="region of interest" description="Disordered" evidence="2">
    <location>
        <begin position="389"/>
        <end position="410"/>
    </location>
</feature>
<evidence type="ECO:0000313" key="4">
    <source>
        <dbReference type="EMBL" id="EER31969.1"/>
    </source>
</evidence>
<organism evidence="4 5">
    <name type="scientific">Candida tropicalis (strain ATCC MYA-3404 / T1)</name>
    <name type="common">Yeast</name>
    <dbReference type="NCBI Taxonomy" id="294747"/>
    <lineage>
        <taxon>Eukaryota</taxon>
        <taxon>Fungi</taxon>
        <taxon>Dikarya</taxon>
        <taxon>Ascomycota</taxon>
        <taxon>Saccharomycotina</taxon>
        <taxon>Pichiomycetes</taxon>
        <taxon>Debaryomycetaceae</taxon>
        <taxon>Candida/Lodderomyces clade</taxon>
        <taxon>Candida</taxon>
    </lineage>
</organism>
<dbReference type="GO" id="GO:0006357">
    <property type="term" value="P:regulation of transcription by RNA polymerase II"/>
    <property type="evidence" value="ECO:0007669"/>
    <property type="project" value="InterPro"/>
</dbReference>
<dbReference type="InterPro" id="IPR006671">
    <property type="entry name" value="Cyclin_N"/>
</dbReference>
<dbReference type="SUPFAM" id="SSF47954">
    <property type="entry name" value="Cyclin-like"/>
    <property type="match status" value="2"/>
</dbReference>
<feature type="compositionally biased region" description="Low complexity" evidence="2">
    <location>
        <begin position="396"/>
        <end position="410"/>
    </location>
</feature>
<comment type="similarity">
    <text evidence="1">Belongs to the cyclin family.</text>
</comment>
<evidence type="ECO:0000259" key="3">
    <source>
        <dbReference type="SMART" id="SM00385"/>
    </source>
</evidence>
<dbReference type="KEGG" id="ctp:CTRG_04752"/>
<protein>
    <recommendedName>
        <fullName evidence="3">Cyclin-like domain-containing protein</fullName>
    </recommendedName>
</protein>
<feature type="domain" description="Cyclin-like" evidence="3">
    <location>
        <begin position="71"/>
        <end position="180"/>
    </location>
</feature>
<evidence type="ECO:0000256" key="1">
    <source>
        <dbReference type="RuleBase" id="RU000383"/>
    </source>
</evidence>
<dbReference type="Gene3D" id="1.10.472.10">
    <property type="entry name" value="Cyclin-like"/>
    <property type="match status" value="2"/>
</dbReference>
<dbReference type="GeneID" id="8298105"/>
<sequence length="410" mass="47427">MSSKELTPLSGEQGTPSGSITNGASSTSSAPTIVQISRPFFTHKEISYLHKQTIPENLKPHYTTIKHKVFQYLFQAIKQLKFPIRVLSTTMNYYQRYYLFNVFEANPGPYDLTEDPYTIAISCLLLATKVEDCIKRLKDIQSVCNKIRDIDENKIVDSNGNSFVDLQRKFILSIEFKLLQVIKFDFHNGPITIRSNVDNLLIQFCKNLKIGYKLSMLSWLISFDIISTPLSLVIPPHCIALSIIIISLNLNPKDMKLTHQEEQEISEEEENKKVEEILKSIDCDELNCPEVLVNEAILYILDYYIHQYQFSILNAYLPVTDPESGKEQVYKFMDLKSRFNDVKIMDESSCSTQLNETDDYLAKWDYSIGAKGSSRFMLSNKRRRFNPELIEHKKQQQQQQQQQQQNGNSR</sequence>
<dbReference type="VEuPathDB" id="FungiDB:CTRG_04752"/>
<evidence type="ECO:0000256" key="2">
    <source>
        <dbReference type="SAM" id="MobiDB-lite"/>
    </source>
</evidence>
<feature type="region of interest" description="Disordered" evidence="2">
    <location>
        <begin position="1"/>
        <end position="30"/>
    </location>
</feature>
<gene>
    <name evidence="4" type="ORF">CTRG_04752</name>
</gene>
<dbReference type="InterPro" id="IPR036915">
    <property type="entry name" value="Cyclin-like_sf"/>
</dbReference>
<dbReference type="EMBL" id="GG692400">
    <property type="protein sequence ID" value="EER31969.1"/>
    <property type="molecule type" value="Genomic_DNA"/>
</dbReference>
<dbReference type="eggNOG" id="KOG0834">
    <property type="taxonomic scope" value="Eukaryota"/>
</dbReference>
<dbReference type="RefSeq" id="XP_002550454.1">
    <property type="nucleotide sequence ID" value="XM_002550408.1"/>
</dbReference>
<evidence type="ECO:0000313" key="5">
    <source>
        <dbReference type="Proteomes" id="UP000002037"/>
    </source>
</evidence>
<name>C5MFA9_CANTT</name>
<dbReference type="InterPro" id="IPR013763">
    <property type="entry name" value="Cyclin-like_dom"/>
</dbReference>
<dbReference type="Pfam" id="PF00134">
    <property type="entry name" value="Cyclin_N"/>
    <property type="match status" value="1"/>
</dbReference>
<dbReference type="STRING" id="294747.C5MFA9"/>
<keyword evidence="1" id="KW-0195">Cyclin</keyword>
<accession>C5MFA9</accession>
<dbReference type="Proteomes" id="UP000002037">
    <property type="component" value="Unassembled WGS sequence"/>
</dbReference>
<dbReference type="HOGENOM" id="CLU_044487_0_0_1"/>
<reference evidence="4 5" key="1">
    <citation type="journal article" date="2009" name="Nature">
        <title>Evolution of pathogenicity and sexual reproduction in eight Candida genomes.</title>
        <authorList>
            <person name="Butler G."/>
            <person name="Rasmussen M.D."/>
            <person name="Lin M.F."/>
            <person name="Santos M.A."/>
            <person name="Sakthikumar S."/>
            <person name="Munro C.A."/>
            <person name="Rheinbay E."/>
            <person name="Grabherr M."/>
            <person name="Forche A."/>
            <person name="Reedy J.L."/>
            <person name="Agrafioti I."/>
            <person name="Arnaud M.B."/>
            <person name="Bates S."/>
            <person name="Brown A.J."/>
            <person name="Brunke S."/>
            <person name="Costanzo M.C."/>
            <person name="Fitzpatrick D.A."/>
            <person name="de Groot P.W."/>
            <person name="Harris D."/>
            <person name="Hoyer L.L."/>
            <person name="Hube B."/>
            <person name="Klis F.M."/>
            <person name="Kodira C."/>
            <person name="Lennard N."/>
            <person name="Logue M.E."/>
            <person name="Martin R."/>
            <person name="Neiman A.M."/>
            <person name="Nikolaou E."/>
            <person name="Quail M.A."/>
            <person name="Quinn J."/>
            <person name="Santos M.C."/>
            <person name="Schmitzberger F.F."/>
            <person name="Sherlock G."/>
            <person name="Shah P."/>
            <person name="Silverstein K.A."/>
            <person name="Skrzypek M.S."/>
            <person name="Soll D."/>
            <person name="Staggs R."/>
            <person name="Stansfield I."/>
            <person name="Stumpf M.P."/>
            <person name="Sudbery P.E."/>
            <person name="Srikantha T."/>
            <person name="Zeng Q."/>
            <person name="Berman J."/>
            <person name="Berriman M."/>
            <person name="Heitman J."/>
            <person name="Gow N.A."/>
            <person name="Lorenz M.C."/>
            <person name="Birren B.W."/>
            <person name="Kellis M."/>
            <person name="Cuomo C.A."/>
        </authorList>
    </citation>
    <scope>NUCLEOTIDE SEQUENCE [LARGE SCALE GENOMIC DNA]</scope>
    <source>
        <strain evidence="5">ATCC MYA-3404 / T1</strain>
    </source>
</reference>
<dbReference type="OrthoDB" id="4951845at2759"/>